<comment type="cofactor">
    <cofactor evidence="1">
        <name>Zn(2+)</name>
        <dbReference type="ChEBI" id="CHEBI:29105"/>
    </cofactor>
</comment>
<accession>A0A0S7BPX6</accession>
<sequence length="462" mass="51207">MHAACLDQDFSMDKKYLITGATLINEGRSYKGSVLIAGGMINRVTDDEKSVILEGDTDVELIDGGGKWLIPGVIDDQVHFRDPGLTHKADLYTESRAAVAGGVTSFMEMPNTVPNTLTQELLEKKYRMASEKSLANYSFYMGASNDNLAEIVKTDPRTVCGIKVFMGASTGNMLVDKAETLEGIFRDAPVLVAVHCEDEATIRNNTALMRERFGDEILLELHPLIRSREACYKSSSFAVDLARKFNTRLHLLHLSTAEEMQLLSDAPADGNKRITAEVCVHHLWFSDQDYARLGARIKWNPAIKSAADREALMQALLDGRIDVVATDHAPHTLQEKSNSYFSCPSGGPLVQHSLVAMLELSRAGKISPELVVEKMCHAPARIFGIDRRGYIREGYHADLVLIDPDAPWEVRPDNIHYKCGWSPLEGEIFHSGITHTFVGGHLAWHNGSFDNSKPGSRLLFNR</sequence>
<name>A0A0S7BPX6_9BACT</name>
<evidence type="ECO:0000256" key="3">
    <source>
        <dbReference type="ARBA" id="ARBA00010286"/>
    </source>
</evidence>
<dbReference type="InterPro" id="IPR002195">
    <property type="entry name" value="Dihydroorotase_CS"/>
</dbReference>
<gene>
    <name evidence="7" type="ORF">TBC1_11350</name>
</gene>
<evidence type="ECO:0000313" key="7">
    <source>
        <dbReference type="EMBL" id="GAP42221.1"/>
    </source>
</evidence>
<evidence type="ECO:0000256" key="4">
    <source>
        <dbReference type="ARBA" id="ARBA00022723"/>
    </source>
</evidence>
<dbReference type="GO" id="GO:0005737">
    <property type="term" value="C:cytoplasm"/>
    <property type="evidence" value="ECO:0007669"/>
    <property type="project" value="TreeGrafter"/>
</dbReference>
<dbReference type="InterPro" id="IPR006680">
    <property type="entry name" value="Amidohydro-rel"/>
</dbReference>
<dbReference type="InterPro" id="IPR032466">
    <property type="entry name" value="Metal_Hydrolase"/>
</dbReference>
<dbReference type="CDD" id="cd01318">
    <property type="entry name" value="DHOase_IIb"/>
    <property type="match status" value="1"/>
</dbReference>
<comment type="function">
    <text evidence="2">Catalyzes the reversible cyclization of carbamoyl aspartate to dihydroorotate.</text>
</comment>
<dbReference type="AlphaFoldDB" id="A0A0S7BPX6"/>
<keyword evidence="8" id="KW-1185">Reference proteome</keyword>
<dbReference type="Gene3D" id="2.30.40.10">
    <property type="entry name" value="Urease, subunit C, domain 1"/>
    <property type="match status" value="1"/>
</dbReference>
<feature type="domain" description="Amidohydrolase-related" evidence="6">
    <location>
        <begin position="69"/>
        <end position="440"/>
    </location>
</feature>
<dbReference type="SUPFAM" id="SSF51556">
    <property type="entry name" value="Metallo-dependent hydrolases"/>
    <property type="match status" value="1"/>
</dbReference>
<comment type="similarity">
    <text evidence="3">Belongs to the metallo-dependent hydrolases superfamily. DHOase family. Class I DHOase subfamily.</text>
</comment>
<dbReference type="Proteomes" id="UP000053091">
    <property type="component" value="Unassembled WGS sequence"/>
</dbReference>
<dbReference type="GO" id="GO:0004038">
    <property type="term" value="F:allantoinase activity"/>
    <property type="evidence" value="ECO:0007669"/>
    <property type="project" value="TreeGrafter"/>
</dbReference>
<dbReference type="GO" id="GO:0046872">
    <property type="term" value="F:metal ion binding"/>
    <property type="evidence" value="ECO:0007669"/>
    <property type="project" value="UniProtKB-KW"/>
</dbReference>
<dbReference type="Pfam" id="PF01979">
    <property type="entry name" value="Amidohydro_1"/>
    <property type="match status" value="1"/>
</dbReference>
<dbReference type="PATRIC" id="fig|1678841.3.peg.403"/>
<evidence type="ECO:0000256" key="5">
    <source>
        <dbReference type="ARBA" id="ARBA00022801"/>
    </source>
</evidence>
<dbReference type="PANTHER" id="PTHR43668">
    <property type="entry name" value="ALLANTOINASE"/>
    <property type="match status" value="1"/>
</dbReference>
<dbReference type="PROSITE" id="PS00483">
    <property type="entry name" value="DIHYDROOROTASE_2"/>
    <property type="match status" value="1"/>
</dbReference>
<dbReference type="SUPFAM" id="SSF51338">
    <property type="entry name" value="Composite domain of metallo-dependent hydrolases"/>
    <property type="match status" value="1"/>
</dbReference>
<organism evidence="7">
    <name type="scientific">Lentimicrobium saccharophilum</name>
    <dbReference type="NCBI Taxonomy" id="1678841"/>
    <lineage>
        <taxon>Bacteria</taxon>
        <taxon>Pseudomonadati</taxon>
        <taxon>Bacteroidota</taxon>
        <taxon>Bacteroidia</taxon>
        <taxon>Bacteroidales</taxon>
        <taxon>Lentimicrobiaceae</taxon>
        <taxon>Lentimicrobium</taxon>
    </lineage>
</organism>
<evidence type="ECO:0000313" key="8">
    <source>
        <dbReference type="Proteomes" id="UP000053091"/>
    </source>
</evidence>
<dbReference type="InterPro" id="IPR050138">
    <property type="entry name" value="DHOase/Allantoinase_Hydrolase"/>
</dbReference>
<dbReference type="EMBL" id="DF968182">
    <property type="protein sequence ID" value="GAP42221.1"/>
    <property type="molecule type" value="Genomic_DNA"/>
</dbReference>
<keyword evidence="4" id="KW-0479">Metal-binding</keyword>
<dbReference type="NCBIfam" id="NF006688">
    <property type="entry name" value="PRK09236.1"/>
    <property type="match status" value="1"/>
</dbReference>
<keyword evidence="5" id="KW-0378">Hydrolase</keyword>
<evidence type="ECO:0000256" key="2">
    <source>
        <dbReference type="ARBA" id="ARBA00002368"/>
    </source>
</evidence>
<dbReference type="InterPro" id="IPR011059">
    <property type="entry name" value="Metal-dep_hydrolase_composite"/>
</dbReference>
<protein>
    <submittedName>
        <fullName evidence="7">Dihydroorotase</fullName>
    </submittedName>
</protein>
<evidence type="ECO:0000256" key="1">
    <source>
        <dbReference type="ARBA" id="ARBA00001947"/>
    </source>
</evidence>
<reference evidence="7" key="1">
    <citation type="journal article" date="2015" name="Genome Announc.">
        <title>Draft Genome Sequence of Bacteroidales Strain TBC1, a Novel Isolate from a Methanogenic Wastewater Treatment System.</title>
        <authorList>
            <person name="Tourlousse D.M."/>
            <person name="Matsuura N."/>
            <person name="Sun L."/>
            <person name="Toyonaga M."/>
            <person name="Kuroda K."/>
            <person name="Ohashi A."/>
            <person name="Cruz R."/>
            <person name="Yamaguchi T."/>
            <person name="Sekiguchi Y."/>
        </authorList>
    </citation>
    <scope>NUCLEOTIDE SEQUENCE [LARGE SCALE GENOMIC DNA]</scope>
    <source>
        <strain evidence="7">TBC1</strain>
    </source>
</reference>
<dbReference type="STRING" id="1678841.TBC1_11350"/>
<evidence type="ECO:0000259" key="6">
    <source>
        <dbReference type="Pfam" id="PF01979"/>
    </source>
</evidence>
<dbReference type="PANTHER" id="PTHR43668:SF4">
    <property type="entry name" value="ALLANTOINASE"/>
    <property type="match status" value="1"/>
</dbReference>
<dbReference type="Gene3D" id="3.20.20.140">
    <property type="entry name" value="Metal-dependent hydrolases"/>
    <property type="match status" value="1"/>
</dbReference>
<dbReference type="GO" id="GO:0006145">
    <property type="term" value="P:purine nucleobase catabolic process"/>
    <property type="evidence" value="ECO:0007669"/>
    <property type="project" value="TreeGrafter"/>
</dbReference>
<proteinExistence type="inferred from homology"/>